<dbReference type="PANTHER" id="PTHR42905:SF16">
    <property type="entry name" value="CARBOXYPHOSPHONOENOLPYRUVATE PHOSPHONOMUTASE-LIKE PROTEIN (AFU_ORTHOLOGUE AFUA_5G07230)"/>
    <property type="match status" value="1"/>
</dbReference>
<evidence type="ECO:0000313" key="1">
    <source>
        <dbReference type="EMBL" id="CAB3754037.1"/>
    </source>
</evidence>
<dbReference type="PANTHER" id="PTHR42905">
    <property type="entry name" value="PHOSPHOENOLPYRUVATE CARBOXYLASE"/>
    <property type="match status" value="1"/>
</dbReference>
<dbReference type="RefSeq" id="WP_175110606.1">
    <property type="nucleotide sequence ID" value="NZ_CADIKF010000011.1"/>
</dbReference>
<proteinExistence type="predicted"/>
<dbReference type="EMBL" id="CADIKF010000011">
    <property type="protein sequence ID" value="CAB3754037.1"/>
    <property type="molecule type" value="Genomic_DNA"/>
</dbReference>
<gene>
    <name evidence="1" type="ORF">LMG29739_01870</name>
</gene>
<accession>A0A6J5DKR8</accession>
<dbReference type="CDD" id="cd00377">
    <property type="entry name" value="ICL_PEPM"/>
    <property type="match status" value="1"/>
</dbReference>
<dbReference type="GO" id="GO:0003824">
    <property type="term" value="F:catalytic activity"/>
    <property type="evidence" value="ECO:0007669"/>
    <property type="project" value="InterPro"/>
</dbReference>
<dbReference type="InterPro" id="IPR040442">
    <property type="entry name" value="Pyrv_kinase-like_dom_sf"/>
</dbReference>
<dbReference type="InterPro" id="IPR039556">
    <property type="entry name" value="ICL/PEPM"/>
</dbReference>
<dbReference type="AlphaFoldDB" id="A0A6J5DKR8"/>
<reference evidence="1 2" key="1">
    <citation type="submission" date="2020-04" db="EMBL/GenBank/DDBJ databases">
        <authorList>
            <person name="De Canck E."/>
        </authorList>
    </citation>
    <scope>NUCLEOTIDE SEQUENCE [LARGE SCALE GENOMIC DNA]</scope>
    <source>
        <strain evidence="1 2">LMG 29739</strain>
    </source>
</reference>
<dbReference type="SUPFAM" id="SSF51621">
    <property type="entry name" value="Phosphoenolpyruvate/pyruvate domain"/>
    <property type="match status" value="1"/>
</dbReference>
<evidence type="ECO:0008006" key="3">
    <source>
        <dbReference type="Google" id="ProtNLM"/>
    </source>
</evidence>
<dbReference type="Proteomes" id="UP000494329">
    <property type="component" value="Unassembled WGS sequence"/>
</dbReference>
<evidence type="ECO:0000313" key="2">
    <source>
        <dbReference type="Proteomes" id="UP000494329"/>
    </source>
</evidence>
<keyword evidence="2" id="KW-1185">Reference proteome</keyword>
<dbReference type="Pfam" id="PF13714">
    <property type="entry name" value="PEP_mutase"/>
    <property type="match status" value="1"/>
</dbReference>
<dbReference type="InterPro" id="IPR015813">
    <property type="entry name" value="Pyrv/PenolPyrv_kinase-like_dom"/>
</dbReference>
<dbReference type="Gene3D" id="3.20.20.60">
    <property type="entry name" value="Phosphoenolpyruvate-binding domains"/>
    <property type="match status" value="1"/>
</dbReference>
<sequence>MSNTVAEFRQLHHNTTPLQLPNAWDAASARLFESLDAAAIATTSAGLAWSLGYADGRTLPAEEVVAAAARMTRILNIPLSVDLENGYSDDPKVVADNVMRLVAVGVAGINIEDGSDEPALLVYKIEAIRNAISKAGADLFINARSDLFLADLLSPSELVDESIARGKLYASAGADGWFLPGIKLADDIAAVVDNIALPLNTMAWPGLADAATLGKLGVRRLSAGAAISQAIWGQAKQLAQDFLKTGRSDPLSTGAMSYAQMQDLFSTH</sequence>
<name>A0A6J5DKR8_9BURK</name>
<organism evidence="1 2">
    <name type="scientific">Paraburkholderia solisilvae</name>
    <dbReference type="NCBI Taxonomy" id="624376"/>
    <lineage>
        <taxon>Bacteria</taxon>
        <taxon>Pseudomonadati</taxon>
        <taxon>Pseudomonadota</taxon>
        <taxon>Betaproteobacteria</taxon>
        <taxon>Burkholderiales</taxon>
        <taxon>Burkholderiaceae</taxon>
        <taxon>Paraburkholderia</taxon>
    </lineage>
</organism>
<protein>
    <recommendedName>
        <fullName evidence="3">Carboxyvinyl-carboxyphosphonate phosphorylmutase</fullName>
    </recommendedName>
</protein>